<organism evidence="2 3">
    <name type="scientific">Dipteronia dyeriana</name>
    <dbReference type="NCBI Taxonomy" id="168575"/>
    <lineage>
        <taxon>Eukaryota</taxon>
        <taxon>Viridiplantae</taxon>
        <taxon>Streptophyta</taxon>
        <taxon>Embryophyta</taxon>
        <taxon>Tracheophyta</taxon>
        <taxon>Spermatophyta</taxon>
        <taxon>Magnoliopsida</taxon>
        <taxon>eudicotyledons</taxon>
        <taxon>Gunneridae</taxon>
        <taxon>Pentapetalae</taxon>
        <taxon>rosids</taxon>
        <taxon>malvids</taxon>
        <taxon>Sapindales</taxon>
        <taxon>Sapindaceae</taxon>
        <taxon>Hippocastanoideae</taxon>
        <taxon>Acereae</taxon>
        <taxon>Dipteronia</taxon>
    </lineage>
</organism>
<sequence length="99" mass="10543">MVVEVTTTIRDVMDLGVSRAINVEESATGDVGIHSTTRPALHSVTNAAKSVCVCLQGIMGINKFVLATTIGRPRKEDPSALRNQSNHSSPNSSFPKLPL</sequence>
<evidence type="ECO:0000256" key="1">
    <source>
        <dbReference type="SAM" id="MobiDB-lite"/>
    </source>
</evidence>
<dbReference type="EMBL" id="JANJYI010000003">
    <property type="protein sequence ID" value="KAK2655172.1"/>
    <property type="molecule type" value="Genomic_DNA"/>
</dbReference>
<accession>A0AAD9X9E5</accession>
<evidence type="ECO:0000313" key="3">
    <source>
        <dbReference type="Proteomes" id="UP001280121"/>
    </source>
</evidence>
<feature type="region of interest" description="Disordered" evidence="1">
    <location>
        <begin position="74"/>
        <end position="99"/>
    </location>
</feature>
<feature type="compositionally biased region" description="Polar residues" evidence="1">
    <location>
        <begin position="81"/>
        <end position="99"/>
    </location>
</feature>
<protein>
    <submittedName>
        <fullName evidence="2">Uncharacterized protein</fullName>
    </submittedName>
</protein>
<dbReference type="Proteomes" id="UP001280121">
    <property type="component" value="Unassembled WGS sequence"/>
</dbReference>
<dbReference type="AlphaFoldDB" id="A0AAD9X9E5"/>
<proteinExistence type="predicted"/>
<comment type="caution">
    <text evidence="2">The sequence shown here is derived from an EMBL/GenBank/DDBJ whole genome shotgun (WGS) entry which is preliminary data.</text>
</comment>
<gene>
    <name evidence="2" type="ORF">Ddye_008224</name>
</gene>
<name>A0AAD9X9E5_9ROSI</name>
<keyword evidence="3" id="KW-1185">Reference proteome</keyword>
<evidence type="ECO:0000313" key="2">
    <source>
        <dbReference type="EMBL" id="KAK2655172.1"/>
    </source>
</evidence>
<reference evidence="2" key="1">
    <citation type="journal article" date="2023" name="Plant J.">
        <title>Genome sequences and population genomics provide insights into the demographic history, inbreeding, and mutation load of two 'living fossil' tree species of Dipteronia.</title>
        <authorList>
            <person name="Feng Y."/>
            <person name="Comes H.P."/>
            <person name="Chen J."/>
            <person name="Zhu S."/>
            <person name="Lu R."/>
            <person name="Zhang X."/>
            <person name="Li P."/>
            <person name="Qiu J."/>
            <person name="Olsen K.M."/>
            <person name="Qiu Y."/>
        </authorList>
    </citation>
    <scope>NUCLEOTIDE SEQUENCE</scope>
    <source>
        <strain evidence="2">KIB01</strain>
    </source>
</reference>